<dbReference type="STRING" id="44941.A0A397VTV1"/>
<name>A0A397VTV1_9GLOM</name>
<proteinExistence type="predicted"/>
<sequence length="273" mass="32034">MSDKCLVKNMRCQRRDIEKWLVFQEQLRIFIFEDEECWHDKNRDFNTSVALKMLYSGSFREFNEELKMHCEIREINPSFLKCYGISKDSEGNYILVLEYAKKKSLSKNLKDIVRIEWEKKTVKNKIEIVGVLPYIAPKVLLRQSFTQAADIYSFGVIMTEISTGKRPFDEYKHNTALAVKICMGLRPELAPSTPNFYVELAMQCMDPDPRKRPTADNILSIIDEWIKYMEASNEINEFKRQCLEADKIIKEVPIIVQILLTDPRTFLESNAKH</sequence>
<evidence type="ECO:0000259" key="1">
    <source>
        <dbReference type="PROSITE" id="PS50011"/>
    </source>
</evidence>
<dbReference type="Pfam" id="PF07714">
    <property type="entry name" value="PK_Tyr_Ser-Thr"/>
    <property type="match status" value="1"/>
</dbReference>
<comment type="caution">
    <text evidence="2">The sequence shown here is derived from an EMBL/GenBank/DDBJ whole genome shotgun (WGS) entry which is preliminary data.</text>
</comment>
<dbReference type="PANTHER" id="PTHR44329">
    <property type="entry name" value="SERINE/THREONINE-PROTEIN KINASE TNNI3K-RELATED"/>
    <property type="match status" value="1"/>
</dbReference>
<keyword evidence="2" id="KW-0808">Transferase</keyword>
<protein>
    <submittedName>
        <fullName evidence="2">Kinase-like domain-containing protein</fullName>
    </submittedName>
</protein>
<dbReference type="OrthoDB" id="4062651at2759"/>
<evidence type="ECO:0000313" key="3">
    <source>
        <dbReference type="Proteomes" id="UP000266673"/>
    </source>
</evidence>
<dbReference type="InterPro" id="IPR011009">
    <property type="entry name" value="Kinase-like_dom_sf"/>
</dbReference>
<dbReference type="GO" id="GO:0004674">
    <property type="term" value="F:protein serine/threonine kinase activity"/>
    <property type="evidence" value="ECO:0007669"/>
    <property type="project" value="TreeGrafter"/>
</dbReference>
<dbReference type="Proteomes" id="UP000266673">
    <property type="component" value="Unassembled WGS sequence"/>
</dbReference>
<accession>A0A397VTV1</accession>
<dbReference type="SUPFAM" id="SSF56112">
    <property type="entry name" value="Protein kinase-like (PK-like)"/>
    <property type="match status" value="1"/>
</dbReference>
<feature type="domain" description="Protein kinase" evidence="1">
    <location>
        <begin position="1"/>
        <end position="226"/>
    </location>
</feature>
<dbReference type="InterPro" id="IPR051681">
    <property type="entry name" value="Ser/Thr_Kinases-Pseudokinases"/>
</dbReference>
<dbReference type="InterPro" id="IPR000719">
    <property type="entry name" value="Prot_kinase_dom"/>
</dbReference>
<keyword evidence="2" id="KW-0418">Kinase</keyword>
<gene>
    <name evidence="2" type="ORF">C2G38_2164559</name>
</gene>
<evidence type="ECO:0000313" key="2">
    <source>
        <dbReference type="EMBL" id="RIB26005.1"/>
    </source>
</evidence>
<keyword evidence="3" id="KW-1185">Reference proteome</keyword>
<reference evidence="2 3" key="1">
    <citation type="submission" date="2018-06" db="EMBL/GenBank/DDBJ databases">
        <title>Comparative genomics reveals the genomic features of Rhizophagus irregularis, R. cerebriforme, R. diaphanum and Gigaspora rosea, and their symbiotic lifestyle signature.</title>
        <authorList>
            <person name="Morin E."/>
            <person name="San Clemente H."/>
            <person name="Chen E.C.H."/>
            <person name="De La Providencia I."/>
            <person name="Hainaut M."/>
            <person name="Kuo A."/>
            <person name="Kohler A."/>
            <person name="Murat C."/>
            <person name="Tang N."/>
            <person name="Roy S."/>
            <person name="Loubradou J."/>
            <person name="Henrissat B."/>
            <person name="Grigoriev I.V."/>
            <person name="Corradi N."/>
            <person name="Roux C."/>
            <person name="Martin F.M."/>
        </authorList>
    </citation>
    <scope>NUCLEOTIDE SEQUENCE [LARGE SCALE GENOMIC DNA]</scope>
    <source>
        <strain evidence="2 3">DAOM 194757</strain>
    </source>
</reference>
<dbReference type="PANTHER" id="PTHR44329:SF214">
    <property type="entry name" value="PROTEIN KINASE DOMAIN-CONTAINING PROTEIN"/>
    <property type="match status" value="1"/>
</dbReference>
<dbReference type="GO" id="GO:0005524">
    <property type="term" value="F:ATP binding"/>
    <property type="evidence" value="ECO:0007669"/>
    <property type="project" value="InterPro"/>
</dbReference>
<dbReference type="InterPro" id="IPR001245">
    <property type="entry name" value="Ser-Thr/Tyr_kinase_cat_dom"/>
</dbReference>
<dbReference type="EMBL" id="QKWP01000153">
    <property type="protein sequence ID" value="RIB26005.1"/>
    <property type="molecule type" value="Genomic_DNA"/>
</dbReference>
<dbReference type="PROSITE" id="PS50011">
    <property type="entry name" value="PROTEIN_KINASE_DOM"/>
    <property type="match status" value="1"/>
</dbReference>
<dbReference type="AlphaFoldDB" id="A0A397VTV1"/>
<organism evidence="2 3">
    <name type="scientific">Gigaspora rosea</name>
    <dbReference type="NCBI Taxonomy" id="44941"/>
    <lineage>
        <taxon>Eukaryota</taxon>
        <taxon>Fungi</taxon>
        <taxon>Fungi incertae sedis</taxon>
        <taxon>Mucoromycota</taxon>
        <taxon>Glomeromycotina</taxon>
        <taxon>Glomeromycetes</taxon>
        <taxon>Diversisporales</taxon>
        <taxon>Gigasporaceae</taxon>
        <taxon>Gigaspora</taxon>
    </lineage>
</organism>
<dbReference type="Gene3D" id="1.10.510.10">
    <property type="entry name" value="Transferase(Phosphotransferase) domain 1"/>
    <property type="match status" value="2"/>
</dbReference>